<accession>A0A919E6H1</accession>
<sequence>MSEVCTGGYKSIAVLAAKVLTGAAARPPGLRAGRAVRPPPPPAMKTAASTADLAAPGRAWRRTDMRRLGL</sequence>
<dbReference type="EMBL" id="BNBC01000086">
    <property type="protein sequence ID" value="GHF18881.1"/>
    <property type="molecule type" value="Genomic_DNA"/>
</dbReference>
<proteinExistence type="predicted"/>
<feature type="region of interest" description="Disordered" evidence="1">
    <location>
        <begin position="27"/>
        <end position="70"/>
    </location>
</feature>
<comment type="caution">
    <text evidence="2">The sequence shown here is derived from an EMBL/GenBank/DDBJ whole genome shotgun (WGS) entry which is preliminary data.</text>
</comment>
<protein>
    <submittedName>
        <fullName evidence="2">Uncharacterized protein</fullName>
    </submittedName>
</protein>
<evidence type="ECO:0000313" key="2">
    <source>
        <dbReference type="EMBL" id="GHF18881.1"/>
    </source>
</evidence>
<feature type="compositionally biased region" description="Basic and acidic residues" evidence="1">
    <location>
        <begin position="61"/>
        <end position="70"/>
    </location>
</feature>
<organism evidence="2 3">
    <name type="scientific">Streptomyces spiralis</name>
    <dbReference type="NCBI Taxonomy" id="66376"/>
    <lineage>
        <taxon>Bacteria</taxon>
        <taxon>Bacillati</taxon>
        <taxon>Actinomycetota</taxon>
        <taxon>Actinomycetes</taxon>
        <taxon>Kitasatosporales</taxon>
        <taxon>Streptomycetaceae</taxon>
        <taxon>Streptomyces</taxon>
    </lineage>
</organism>
<keyword evidence="3" id="KW-1185">Reference proteome</keyword>
<reference evidence="2" key="1">
    <citation type="journal article" date="2014" name="Int. J. Syst. Evol. Microbiol.">
        <title>Complete genome sequence of Corynebacterium casei LMG S-19264T (=DSM 44701T), isolated from a smear-ripened cheese.</title>
        <authorList>
            <consortium name="US DOE Joint Genome Institute (JGI-PGF)"/>
            <person name="Walter F."/>
            <person name="Albersmeier A."/>
            <person name="Kalinowski J."/>
            <person name="Ruckert C."/>
        </authorList>
    </citation>
    <scope>NUCLEOTIDE SEQUENCE</scope>
    <source>
        <strain evidence="2">JCM 3302</strain>
    </source>
</reference>
<evidence type="ECO:0000313" key="3">
    <source>
        <dbReference type="Proteomes" id="UP000641386"/>
    </source>
</evidence>
<dbReference type="AlphaFoldDB" id="A0A919E6H1"/>
<feature type="compositionally biased region" description="Low complexity" evidence="1">
    <location>
        <begin position="27"/>
        <end position="36"/>
    </location>
</feature>
<gene>
    <name evidence="2" type="ORF">GCM10014715_87170</name>
</gene>
<dbReference type="Proteomes" id="UP000641386">
    <property type="component" value="Unassembled WGS sequence"/>
</dbReference>
<name>A0A919E6H1_9ACTN</name>
<reference evidence="2" key="2">
    <citation type="submission" date="2020-09" db="EMBL/GenBank/DDBJ databases">
        <authorList>
            <person name="Sun Q."/>
            <person name="Ohkuma M."/>
        </authorList>
    </citation>
    <scope>NUCLEOTIDE SEQUENCE</scope>
    <source>
        <strain evidence="2">JCM 3302</strain>
    </source>
</reference>
<evidence type="ECO:0000256" key="1">
    <source>
        <dbReference type="SAM" id="MobiDB-lite"/>
    </source>
</evidence>